<gene>
    <name evidence="3" type="ORF">IAB26_13965</name>
</gene>
<evidence type="ECO:0000313" key="3">
    <source>
        <dbReference type="EMBL" id="HIQ97650.1"/>
    </source>
</evidence>
<dbReference type="AlphaFoldDB" id="A0A9D0ZZE5"/>
<keyword evidence="2" id="KW-0472">Membrane</keyword>
<feature type="compositionally biased region" description="Polar residues" evidence="1">
    <location>
        <begin position="178"/>
        <end position="194"/>
    </location>
</feature>
<reference evidence="3" key="2">
    <citation type="journal article" date="2021" name="PeerJ">
        <title>Extensive microbial diversity within the chicken gut microbiome revealed by metagenomics and culture.</title>
        <authorList>
            <person name="Gilroy R."/>
            <person name="Ravi A."/>
            <person name="Getino M."/>
            <person name="Pursley I."/>
            <person name="Horton D.L."/>
            <person name="Alikhan N.F."/>
            <person name="Baker D."/>
            <person name="Gharbi K."/>
            <person name="Hall N."/>
            <person name="Watson M."/>
            <person name="Adriaenssens E.M."/>
            <person name="Foster-Nyarko E."/>
            <person name="Jarju S."/>
            <person name="Secka A."/>
            <person name="Antonio M."/>
            <person name="Oren A."/>
            <person name="Chaudhuri R.R."/>
            <person name="La Ragione R."/>
            <person name="Hildebrand F."/>
            <person name="Pallen M.J."/>
        </authorList>
    </citation>
    <scope>NUCLEOTIDE SEQUENCE</scope>
    <source>
        <strain evidence="3">ChiSjej3B21-11622</strain>
    </source>
</reference>
<feature type="compositionally biased region" description="Acidic residues" evidence="1">
    <location>
        <begin position="195"/>
        <end position="204"/>
    </location>
</feature>
<evidence type="ECO:0000256" key="1">
    <source>
        <dbReference type="SAM" id="MobiDB-lite"/>
    </source>
</evidence>
<name>A0A9D0ZZE5_9FIRM</name>
<proteinExistence type="predicted"/>
<sequence>MNGVSVSEAVTFDNLPSGTYYVLETDAQGNPIVMNETQTTADGGSYYCTLEEGQNNQVTVDLTVSEEPGTVMLTNVYLEFSEDYYWDATIDITKRVLRNGEEATADDTFYAGVYQMLEDGSYELLTEVELQQNDTVTVTGLGGPIGESMTYYVFETDGNGNRVSEDPAFRYAVSGEGSVTVTQDSTAGSITITNEYEEEEPTEEPSEKPTEKPSEKPTEPTTKSTDAKDTEPTTTTSTKATKTGDTTDLTVELLLMAVAAVLMGTSVYARKRRRNRR</sequence>
<organism evidence="3 4">
    <name type="scientific">Candidatus Limivivens merdigallinarum</name>
    <dbReference type="NCBI Taxonomy" id="2840859"/>
    <lineage>
        <taxon>Bacteria</taxon>
        <taxon>Bacillati</taxon>
        <taxon>Bacillota</taxon>
        <taxon>Clostridia</taxon>
        <taxon>Lachnospirales</taxon>
        <taxon>Lachnospiraceae</taxon>
        <taxon>Lachnospiraceae incertae sedis</taxon>
        <taxon>Candidatus Limivivens</taxon>
    </lineage>
</organism>
<reference evidence="3" key="1">
    <citation type="submission" date="2020-10" db="EMBL/GenBank/DDBJ databases">
        <authorList>
            <person name="Gilroy R."/>
        </authorList>
    </citation>
    <scope>NUCLEOTIDE SEQUENCE</scope>
    <source>
        <strain evidence="3">ChiSjej3B21-11622</strain>
    </source>
</reference>
<dbReference type="EMBL" id="DVFT01000205">
    <property type="protein sequence ID" value="HIQ97650.1"/>
    <property type="molecule type" value="Genomic_DNA"/>
</dbReference>
<feature type="region of interest" description="Disordered" evidence="1">
    <location>
        <begin position="178"/>
        <end position="248"/>
    </location>
</feature>
<accession>A0A9D0ZZE5</accession>
<dbReference type="Proteomes" id="UP000886886">
    <property type="component" value="Unassembled WGS sequence"/>
</dbReference>
<comment type="caution">
    <text evidence="3">The sequence shown here is derived from an EMBL/GenBank/DDBJ whole genome shotgun (WGS) entry which is preliminary data.</text>
</comment>
<protein>
    <submittedName>
        <fullName evidence="3">Uncharacterized protein</fullName>
    </submittedName>
</protein>
<feature type="transmembrane region" description="Helical" evidence="2">
    <location>
        <begin position="249"/>
        <end position="269"/>
    </location>
</feature>
<evidence type="ECO:0000256" key="2">
    <source>
        <dbReference type="SAM" id="Phobius"/>
    </source>
</evidence>
<feature type="compositionally biased region" description="Low complexity" evidence="1">
    <location>
        <begin position="232"/>
        <end position="248"/>
    </location>
</feature>
<keyword evidence="2" id="KW-0812">Transmembrane</keyword>
<keyword evidence="2" id="KW-1133">Transmembrane helix</keyword>
<evidence type="ECO:0000313" key="4">
    <source>
        <dbReference type="Proteomes" id="UP000886886"/>
    </source>
</evidence>
<feature type="compositionally biased region" description="Basic and acidic residues" evidence="1">
    <location>
        <begin position="205"/>
        <end position="218"/>
    </location>
</feature>